<reference evidence="10" key="1">
    <citation type="submission" date="2015-01" db="EMBL/GenBank/DDBJ databases">
        <title>Transcriptome Assembly of Fopius arisanus.</title>
        <authorList>
            <person name="Geib S."/>
        </authorList>
    </citation>
    <scope>NUCLEOTIDE SEQUENCE</scope>
</reference>
<dbReference type="Pfam" id="PF07019">
    <property type="entry name" value="EMC6"/>
    <property type="match status" value="1"/>
</dbReference>
<keyword evidence="7 9" id="KW-0472">Membrane</keyword>
<protein>
    <recommendedName>
        <fullName evidence="3">ER membrane protein complex subunit 6</fullName>
    </recommendedName>
    <alternativeName>
        <fullName evidence="8">Transmembrane protein 93</fullName>
    </alternativeName>
</protein>
<comment type="subcellular location">
    <subcellularLocation>
        <location evidence="1">Endoplasmic reticulum membrane</location>
        <topology evidence="1">Multi-pass membrane protein</topology>
    </subcellularLocation>
</comment>
<evidence type="ECO:0000256" key="2">
    <source>
        <dbReference type="ARBA" id="ARBA00009436"/>
    </source>
</evidence>
<evidence type="ECO:0000256" key="1">
    <source>
        <dbReference type="ARBA" id="ARBA00004477"/>
    </source>
</evidence>
<accession>A0A0C9QXL1</accession>
<dbReference type="AlphaFoldDB" id="A0A0C9QXL1"/>
<evidence type="ECO:0000256" key="4">
    <source>
        <dbReference type="ARBA" id="ARBA00022692"/>
    </source>
</evidence>
<dbReference type="EMBL" id="GBYB01005412">
    <property type="protein sequence ID" value="JAG75179.1"/>
    <property type="molecule type" value="Transcribed_RNA"/>
</dbReference>
<dbReference type="InterPro" id="IPR029008">
    <property type="entry name" value="EMC6-like"/>
</dbReference>
<dbReference type="PANTHER" id="PTHR20994:SF0">
    <property type="entry name" value="ER MEMBRANE PROTEIN COMPLEX SUBUNIT 6"/>
    <property type="match status" value="1"/>
</dbReference>
<dbReference type="InterPro" id="IPR008504">
    <property type="entry name" value="Emc6"/>
</dbReference>
<sequence>KLIRHCSKRNILLSKNSINIANMSGRLTTKTGEIVAYSEAAIRGNISAVEYCRTSMAALSGCAAGILGLNGLLGFLFYFLSVFVLWLLVLAKSGTQWRKFFINRQSLLTNNFMGGLCTYVLFWTFLYGMVHVY</sequence>
<dbReference type="GO" id="GO:0000045">
    <property type="term" value="P:autophagosome assembly"/>
    <property type="evidence" value="ECO:0007669"/>
    <property type="project" value="TreeGrafter"/>
</dbReference>
<evidence type="ECO:0000256" key="3">
    <source>
        <dbReference type="ARBA" id="ARBA00020827"/>
    </source>
</evidence>
<keyword evidence="4 9" id="KW-0812">Transmembrane</keyword>
<feature type="non-terminal residue" evidence="10">
    <location>
        <position position="1"/>
    </location>
</feature>
<evidence type="ECO:0000256" key="5">
    <source>
        <dbReference type="ARBA" id="ARBA00022824"/>
    </source>
</evidence>
<name>A0A0C9QXL1_9HYME</name>
<evidence type="ECO:0000313" key="10">
    <source>
        <dbReference type="EMBL" id="JAG75179.1"/>
    </source>
</evidence>
<feature type="transmembrane region" description="Helical" evidence="9">
    <location>
        <begin position="75"/>
        <end position="91"/>
    </location>
</feature>
<evidence type="ECO:0000256" key="7">
    <source>
        <dbReference type="ARBA" id="ARBA00023136"/>
    </source>
</evidence>
<feature type="transmembrane region" description="Helical" evidence="9">
    <location>
        <begin position="112"/>
        <end position="130"/>
    </location>
</feature>
<evidence type="ECO:0000256" key="8">
    <source>
        <dbReference type="ARBA" id="ARBA00031072"/>
    </source>
</evidence>
<evidence type="ECO:0000256" key="6">
    <source>
        <dbReference type="ARBA" id="ARBA00022989"/>
    </source>
</evidence>
<dbReference type="GO" id="GO:0072546">
    <property type="term" value="C:EMC complex"/>
    <property type="evidence" value="ECO:0007669"/>
    <property type="project" value="InterPro"/>
</dbReference>
<gene>
    <name evidence="10" type="primary">Tmem93</name>
    <name evidence="10" type="ORF">g.3993</name>
</gene>
<proteinExistence type="inferred from homology"/>
<keyword evidence="5" id="KW-0256">Endoplasmic reticulum</keyword>
<keyword evidence="6 9" id="KW-1133">Transmembrane helix</keyword>
<organism evidence="10">
    <name type="scientific">Fopius arisanus</name>
    <dbReference type="NCBI Taxonomy" id="64838"/>
    <lineage>
        <taxon>Eukaryota</taxon>
        <taxon>Metazoa</taxon>
        <taxon>Ecdysozoa</taxon>
        <taxon>Arthropoda</taxon>
        <taxon>Hexapoda</taxon>
        <taxon>Insecta</taxon>
        <taxon>Pterygota</taxon>
        <taxon>Neoptera</taxon>
        <taxon>Endopterygota</taxon>
        <taxon>Hymenoptera</taxon>
        <taxon>Apocrita</taxon>
        <taxon>Ichneumonoidea</taxon>
        <taxon>Braconidae</taxon>
        <taxon>Opiinae</taxon>
        <taxon>Fopius</taxon>
    </lineage>
</organism>
<dbReference type="GO" id="GO:0034975">
    <property type="term" value="P:protein folding in endoplasmic reticulum"/>
    <property type="evidence" value="ECO:0007669"/>
    <property type="project" value="TreeGrafter"/>
</dbReference>
<comment type="similarity">
    <text evidence="2">Belongs to the EMC6 family.</text>
</comment>
<evidence type="ECO:0000256" key="9">
    <source>
        <dbReference type="SAM" id="Phobius"/>
    </source>
</evidence>
<dbReference type="PANTHER" id="PTHR20994">
    <property type="entry name" value="ER MEMBRANE PROTEIN COMPLEX SUBUNIT 6"/>
    <property type="match status" value="1"/>
</dbReference>